<keyword evidence="2" id="KW-1185">Reference proteome</keyword>
<protein>
    <submittedName>
        <fullName evidence="1">Uncharacterized protein</fullName>
    </submittedName>
</protein>
<dbReference type="EMBL" id="KN549775">
    <property type="protein sequence ID" value="KHJ96052.1"/>
    <property type="molecule type" value="Genomic_DNA"/>
</dbReference>
<evidence type="ECO:0000313" key="1">
    <source>
        <dbReference type="EMBL" id="KHJ96052.1"/>
    </source>
</evidence>
<sequence>MERARSENDYFNYNKLHSIILLACCSSDCKILAFDIGVLGGAGDADWCNLTLTKEWIEEWMRFNQKHPELVK</sequence>
<name>A0A0B1TJR2_OESDE</name>
<dbReference type="AlphaFoldDB" id="A0A0B1TJR2"/>
<dbReference type="Proteomes" id="UP000053660">
    <property type="component" value="Unassembled WGS sequence"/>
</dbReference>
<accession>A0A0B1TJR2</accession>
<evidence type="ECO:0000313" key="2">
    <source>
        <dbReference type="Proteomes" id="UP000053660"/>
    </source>
</evidence>
<reference evidence="1 2" key="1">
    <citation type="submission" date="2014-03" db="EMBL/GenBank/DDBJ databases">
        <title>Draft genome of the hookworm Oesophagostomum dentatum.</title>
        <authorList>
            <person name="Mitreva M."/>
        </authorList>
    </citation>
    <scope>NUCLEOTIDE SEQUENCE [LARGE SCALE GENOMIC DNA]</scope>
    <source>
        <strain evidence="1 2">OD-Hann</strain>
    </source>
</reference>
<proteinExistence type="predicted"/>
<dbReference type="OrthoDB" id="7761730at2759"/>
<gene>
    <name evidence="1" type="ORF">OESDEN_03985</name>
</gene>
<organism evidence="1 2">
    <name type="scientific">Oesophagostomum dentatum</name>
    <name type="common">Nodular worm</name>
    <dbReference type="NCBI Taxonomy" id="61180"/>
    <lineage>
        <taxon>Eukaryota</taxon>
        <taxon>Metazoa</taxon>
        <taxon>Ecdysozoa</taxon>
        <taxon>Nematoda</taxon>
        <taxon>Chromadorea</taxon>
        <taxon>Rhabditida</taxon>
        <taxon>Rhabditina</taxon>
        <taxon>Rhabditomorpha</taxon>
        <taxon>Strongyloidea</taxon>
        <taxon>Strongylidae</taxon>
        <taxon>Oesophagostomum</taxon>
    </lineage>
</organism>